<dbReference type="InterPro" id="IPR025948">
    <property type="entry name" value="HTH-like_dom"/>
</dbReference>
<reference evidence="3 4" key="1">
    <citation type="submission" date="2019-04" db="EMBL/GenBank/DDBJ databases">
        <title>Lampropedia sp YIM MLB12 draf genome.</title>
        <authorList>
            <person name="Wang Y.-X."/>
        </authorList>
    </citation>
    <scope>NUCLEOTIDE SEQUENCE [LARGE SCALE GENOMIC DNA]</scope>
    <source>
        <strain evidence="3 4">YIM MLB12</strain>
    </source>
</reference>
<dbReference type="Gene3D" id="1.10.10.60">
    <property type="entry name" value="Homeodomain-like"/>
    <property type="match status" value="1"/>
</dbReference>
<dbReference type="InterPro" id="IPR012337">
    <property type="entry name" value="RNaseH-like_sf"/>
</dbReference>
<proteinExistence type="predicted"/>
<dbReference type="Gene3D" id="3.30.420.10">
    <property type="entry name" value="Ribonuclease H-like superfamily/Ribonuclease H"/>
    <property type="match status" value="1"/>
</dbReference>
<dbReference type="GO" id="GO:0006313">
    <property type="term" value="P:DNA transposition"/>
    <property type="evidence" value="ECO:0007669"/>
    <property type="project" value="InterPro"/>
</dbReference>
<dbReference type="InterPro" id="IPR036397">
    <property type="entry name" value="RNaseH_sf"/>
</dbReference>
<dbReference type="InterPro" id="IPR001584">
    <property type="entry name" value="Integrase_cat-core"/>
</dbReference>
<dbReference type="Pfam" id="PF13333">
    <property type="entry name" value="rve_2"/>
    <property type="match status" value="1"/>
</dbReference>
<organism evidence="3 4">
    <name type="scientific">Lampropedia aestuarii</name>
    <dbReference type="NCBI Taxonomy" id="2562762"/>
    <lineage>
        <taxon>Bacteria</taxon>
        <taxon>Pseudomonadati</taxon>
        <taxon>Pseudomonadota</taxon>
        <taxon>Betaproteobacteria</taxon>
        <taxon>Burkholderiales</taxon>
        <taxon>Comamonadaceae</taxon>
        <taxon>Lampropedia</taxon>
    </lineage>
</organism>
<feature type="coiled-coil region" evidence="1">
    <location>
        <begin position="67"/>
        <end position="94"/>
    </location>
</feature>
<dbReference type="PROSITE" id="PS50994">
    <property type="entry name" value="INTEGRASE"/>
    <property type="match status" value="1"/>
</dbReference>
<dbReference type="OrthoDB" id="5365969at2"/>
<dbReference type="EMBL" id="SSWX01000052">
    <property type="protein sequence ID" value="THJ30097.1"/>
    <property type="molecule type" value="Genomic_DNA"/>
</dbReference>
<dbReference type="GO" id="GO:0004803">
    <property type="term" value="F:transposase activity"/>
    <property type="evidence" value="ECO:0007669"/>
    <property type="project" value="InterPro"/>
</dbReference>
<comment type="caution">
    <text evidence="3">The sequence shown here is derived from an EMBL/GenBank/DDBJ whole genome shotgun (WGS) entry which is preliminary data.</text>
</comment>
<dbReference type="AlphaFoldDB" id="A0A4S5BD34"/>
<dbReference type="Pfam" id="PF00665">
    <property type="entry name" value="rve"/>
    <property type="match status" value="1"/>
</dbReference>
<dbReference type="SUPFAM" id="SSF53098">
    <property type="entry name" value="Ribonuclease H-like"/>
    <property type="match status" value="1"/>
</dbReference>
<dbReference type="SUPFAM" id="SSF46689">
    <property type="entry name" value="Homeodomain-like"/>
    <property type="match status" value="1"/>
</dbReference>
<evidence type="ECO:0000313" key="3">
    <source>
        <dbReference type="EMBL" id="THJ30097.1"/>
    </source>
</evidence>
<dbReference type="RefSeq" id="WP_136408010.1">
    <property type="nucleotide sequence ID" value="NZ_SSWX01000052.1"/>
</dbReference>
<keyword evidence="4" id="KW-1185">Reference proteome</keyword>
<protein>
    <submittedName>
        <fullName evidence="3">IS3 family transposase</fullName>
    </submittedName>
</protein>
<evidence type="ECO:0000259" key="2">
    <source>
        <dbReference type="PROSITE" id="PS50994"/>
    </source>
</evidence>
<sequence length="399" mass="45816">MSTRQIRAKYTLEFKQEAVRQARTSGVTAAAKELNIPKGSLTNWVRLDCKDELKGSLQQSKASTSTVTAEQMEITRLRAENARLRMECDIAKKAGGVLRAGHAAKYAWIDQMKKCWAVKVSCKVLQVSISGYFRWLGQSKSQCGANTRLTDALIVAHMRAIDLEVKGEYGWPRMQKELQSRGFRVGKERVRKLMQEHGIRAKTTRKFVVTTDSRHKLPVAADLVQRRFTQVEPNRVWTTDITYIHTAEGWLYLAVMLDLHSRQIVGWSLAAHLEASLVKNALEMAWWRRRPKPGLIVHSDRGSQYCSHEFQKALKDKKALSSMSRKGNCWDNSPTESLWGRLKMGSVHGQKFTTREQAKHAILDWIKFYNHRRLHSSLGYLSPIEYERRWHAAQRQQAA</sequence>
<name>A0A4S5BD34_9BURK</name>
<gene>
    <name evidence="3" type="ORF">E8K88_17820</name>
</gene>
<dbReference type="Proteomes" id="UP000306236">
    <property type="component" value="Unassembled WGS sequence"/>
</dbReference>
<keyword evidence="1" id="KW-0175">Coiled coil</keyword>
<dbReference type="InterPro" id="IPR048020">
    <property type="entry name" value="Transpos_IS3"/>
</dbReference>
<dbReference type="PANTHER" id="PTHR46889">
    <property type="entry name" value="TRANSPOSASE INSF FOR INSERTION SEQUENCE IS3B-RELATED"/>
    <property type="match status" value="1"/>
</dbReference>
<dbReference type="PANTHER" id="PTHR46889:SF4">
    <property type="entry name" value="TRANSPOSASE INSO FOR INSERTION SEQUENCE ELEMENT IS911B-RELATED"/>
    <property type="match status" value="1"/>
</dbReference>
<dbReference type="InterPro" id="IPR002514">
    <property type="entry name" value="Transposase_8"/>
</dbReference>
<dbReference type="InterPro" id="IPR050900">
    <property type="entry name" value="Transposase_IS3/IS150/IS904"/>
</dbReference>
<dbReference type="Pfam" id="PF01527">
    <property type="entry name" value="HTH_Tnp_1"/>
    <property type="match status" value="1"/>
</dbReference>
<dbReference type="InterPro" id="IPR009057">
    <property type="entry name" value="Homeodomain-like_sf"/>
</dbReference>
<evidence type="ECO:0000313" key="4">
    <source>
        <dbReference type="Proteomes" id="UP000306236"/>
    </source>
</evidence>
<evidence type="ECO:0000256" key="1">
    <source>
        <dbReference type="SAM" id="Coils"/>
    </source>
</evidence>
<dbReference type="GO" id="GO:0003677">
    <property type="term" value="F:DNA binding"/>
    <property type="evidence" value="ECO:0007669"/>
    <property type="project" value="InterPro"/>
</dbReference>
<feature type="domain" description="Integrase catalytic" evidence="2">
    <location>
        <begin position="229"/>
        <end position="391"/>
    </location>
</feature>
<dbReference type="Pfam" id="PF13276">
    <property type="entry name" value="HTH_21"/>
    <property type="match status" value="1"/>
</dbReference>
<dbReference type="GO" id="GO:0015074">
    <property type="term" value="P:DNA integration"/>
    <property type="evidence" value="ECO:0007669"/>
    <property type="project" value="InterPro"/>
</dbReference>
<dbReference type="NCBIfam" id="NF033516">
    <property type="entry name" value="transpos_IS3"/>
    <property type="match status" value="1"/>
</dbReference>
<accession>A0A4S5BD34</accession>